<keyword evidence="2" id="KW-1185">Reference proteome</keyword>
<comment type="caution">
    <text evidence="1">The sequence shown here is derived from an EMBL/GenBank/DDBJ whole genome shotgun (WGS) entry which is preliminary data.</text>
</comment>
<evidence type="ECO:0000313" key="2">
    <source>
        <dbReference type="Proteomes" id="UP001055811"/>
    </source>
</evidence>
<protein>
    <submittedName>
        <fullName evidence="1">Uncharacterized protein</fullName>
    </submittedName>
</protein>
<dbReference type="EMBL" id="CM042013">
    <property type="protein sequence ID" value="KAI3739026.1"/>
    <property type="molecule type" value="Genomic_DNA"/>
</dbReference>
<reference evidence="2" key="1">
    <citation type="journal article" date="2022" name="Mol. Ecol. Resour.">
        <title>The genomes of chicory, endive, great burdock and yacon provide insights into Asteraceae palaeo-polyploidization history and plant inulin production.</title>
        <authorList>
            <person name="Fan W."/>
            <person name="Wang S."/>
            <person name="Wang H."/>
            <person name="Wang A."/>
            <person name="Jiang F."/>
            <person name="Liu H."/>
            <person name="Zhao H."/>
            <person name="Xu D."/>
            <person name="Zhang Y."/>
        </authorList>
    </citation>
    <scope>NUCLEOTIDE SEQUENCE [LARGE SCALE GENOMIC DNA]</scope>
    <source>
        <strain evidence="2">cv. Punajuju</strain>
    </source>
</reference>
<organism evidence="1 2">
    <name type="scientific">Cichorium intybus</name>
    <name type="common">Chicory</name>
    <dbReference type="NCBI Taxonomy" id="13427"/>
    <lineage>
        <taxon>Eukaryota</taxon>
        <taxon>Viridiplantae</taxon>
        <taxon>Streptophyta</taxon>
        <taxon>Embryophyta</taxon>
        <taxon>Tracheophyta</taxon>
        <taxon>Spermatophyta</taxon>
        <taxon>Magnoliopsida</taxon>
        <taxon>eudicotyledons</taxon>
        <taxon>Gunneridae</taxon>
        <taxon>Pentapetalae</taxon>
        <taxon>asterids</taxon>
        <taxon>campanulids</taxon>
        <taxon>Asterales</taxon>
        <taxon>Asteraceae</taxon>
        <taxon>Cichorioideae</taxon>
        <taxon>Cichorieae</taxon>
        <taxon>Cichoriinae</taxon>
        <taxon>Cichorium</taxon>
    </lineage>
</organism>
<evidence type="ECO:0000313" key="1">
    <source>
        <dbReference type="EMBL" id="KAI3739026.1"/>
    </source>
</evidence>
<gene>
    <name evidence="1" type="ORF">L2E82_29381</name>
</gene>
<name>A0ACB9CXT0_CICIN</name>
<reference evidence="1 2" key="2">
    <citation type="journal article" date="2022" name="Mol. Ecol. Resour.">
        <title>The genomes of chicory, endive, great burdock and yacon provide insights into Asteraceae paleo-polyploidization history and plant inulin production.</title>
        <authorList>
            <person name="Fan W."/>
            <person name="Wang S."/>
            <person name="Wang H."/>
            <person name="Wang A."/>
            <person name="Jiang F."/>
            <person name="Liu H."/>
            <person name="Zhao H."/>
            <person name="Xu D."/>
            <person name="Zhang Y."/>
        </authorList>
    </citation>
    <scope>NUCLEOTIDE SEQUENCE [LARGE SCALE GENOMIC DNA]</scope>
    <source>
        <strain evidence="2">cv. Punajuju</strain>
        <tissue evidence="1">Leaves</tissue>
    </source>
</reference>
<sequence>MSTRMLIDQAAWNGDVDHLLKELDNNPTTLHAITLEGGESPLHITCFAGQVNLVGGFIEVRHDFSRELNQDGFTHLHIAAACGKAEIVKKLLKLLLASLDSVKWKTAQHETCLHLAVKNHQFEALQVLIQHLKQSNKEDYLNSKDIYGNIILHVVVSKKQFEVINFILNRQITSKENIELNALNNSGLTPLDMLLMFQSEAGDREIEEILILHYNKSDL</sequence>
<dbReference type="Proteomes" id="UP001055811">
    <property type="component" value="Linkage Group LG05"/>
</dbReference>
<accession>A0ACB9CXT0</accession>
<proteinExistence type="predicted"/>